<evidence type="ECO:0000256" key="5">
    <source>
        <dbReference type="ARBA" id="ARBA00023145"/>
    </source>
</evidence>
<feature type="region of interest" description="Disordered" evidence="11">
    <location>
        <begin position="694"/>
        <end position="744"/>
    </location>
</feature>
<dbReference type="InterPro" id="IPR051048">
    <property type="entry name" value="Peptidase_S8/S53_subtilisin"/>
</dbReference>
<dbReference type="InterPro" id="IPR023828">
    <property type="entry name" value="Peptidase_S8_Ser-AS"/>
</dbReference>
<feature type="compositionally biased region" description="Basic residues" evidence="11">
    <location>
        <begin position="111"/>
        <end position="123"/>
    </location>
</feature>
<feature type="region of interest" description="Disordered" evidence="11">
    <location>
        <begin position="111"/>
        <end position="249"/>
    </location>
</feature>
<dbReference type="SUPFAM" id="SSF52743">
    <property type="entry name" value="Subtilisin-like"/>
    <property type="match status" value="1"/>
</dbReference>
<feature type="compositionally biased region" description="Basic and acidic residues" evidence="11">
    <location>
        <begin position="597"/>
        <end position="613"/>
    </location>
</feature>
<feature type="compositionally biased region" description="Basic and acidic residues" evidence="11">
    <location>
        <begin position="827"/>
        <end position="853"/>
    </location>
</feature>
<evidence type="ECO:0000256" key="10">
    <source>
        <dbReference type="RuleBase" id="RU003355"/>
    </source>
</evidence>
<dbReference type="PROSITE" id="PS51892">
    <property type="entry name" value="SUBTILASE"/>
    <property type="match status" value="1"/>
</dbReference>
<keyword evidence="2 9" id="KW-0645">Protease</keyword>
<feature type="compositionally biased region" description="Basic and acidic residues" evidence="11">
    <location>
        <begin position="628"/>
        <end position="637"/>
    </location>
</feature>
<name>A0A086K138_TOXGO</name>
<dbReference type="PROSITE" id="PS00137">
    <property type="entry name" value="SUBTILASE_HIS"/>
    <property type="match status" value="1"/>
</dbReference>
<feature type="compositionally biased region" description="Low complexity" evidence="11">
    <location>
        <begin position="731"/>
        <end position="743"/>
    </location>
</feature>
<sequence>MGVCEYSLSAAFQSRHESVTRKRPRLGFSRWVFGFLLPVFWSLSSGSSAAVYSDKNEFHGPRPVLLRQPFHSDRAEYIRFPMSVQGDVTEDNVEAVEEISRQIAREVHLQQLKRKRQKGKKRLPSASDQPNSKQPAAKDESGKGEAGNQRDPATKPGTAEKEARAQTVAEAEAGGNAASAVKESPDDNGGNADERERGETQETETAEPTEQSVGGPAREADEEGDVESRDERAENLESSNDSADGDVSSVGGRLIIGLTEITFPTSPQTTRVGAEVNQHKYGTPRGADNTQLSGFAYPPMSPDSEDAETDNRGRTESGNGGETPLSRNVFDHAEAVREAKTRLQSDRLTELGIVKEMKVLENVGLVVLELNDDLSEDAIRETIKTLWQRNPSTWLIESDSEVTFRGRDEFASGDLVVVPDVANDAAELLQDVFHADLEFTEEHKREHPEKQTEAETEPLATGLHDDIREVGEAAARGEDEDLSAGDAGEPEVVVSTWERNTVEAKMTKDSEAGGENTFKRASKEKNRPFTPLYETKDTHSDTNLGEERKRPKFLTFLQENEETTDPGKSDLSVVPSSEIHAKNQKQSPRSSSPFSSPKKEREQERKGTRRKAESASIRISSLQAQEEYTSKETKDSEDTQIDYDIPKTHPAGILKPATGIVPLSLYEAVDSAVRESVSDNFSSGSPLFRSDVLCPSPSSSASESSHQRSAQVDRSADTSSKHSTPDFSQLASASAPSASPRSPLVKGRGNSIFLFSGPVRHLGKMPNDSLFSRQWAYHEPRVNVRAVEAWNMVYAHRLSRSANSSASAGRRLADFHTAEQGEASAENAHRESANDEKQKRSVRREKELAKEPSDLENPNGKRKGAKKEPIIVAVIDTGVDYNHEDLRTQMWRNEKEIPNNGIDDDGNGYVDDIRGYDFEGKTNDPMDSNGHGTHVAGIIAAAANNRRGIAGVNWEVKVMPLKFISRSSAAAEAIDYSLRMGAKISTNSWGYTTPSEGLRLAIERTAKRGQLFVAAVDNAGKDNSVENDFPPNWGHDTRTGAGFKSLLRVANLSPGGIAAASSNWSPYTVDVAAPGTDIISTIPTGRFPEGYGYKTGTSMATPLAAGVAAMVWSAQPNMTAAEVRECIMRTSTKMRSLEGRVASSGVVNAYAAVLDALGEPVPSAALNEDVTEAPSPGQTVFSFLGGNPGIPPSASSVSSSTSSLTLSPAGGPGGALALSGLDSLVASMAQLLNPFNRLLFSS</sequence>
<keyword evidence="12" id="KW-1133">Transmembrane helix</keyword>
<feature type="active site" description="Charge relay system" evidence="8 9">
    <location>
        <position position="1098"/>
    </location>
</feature>
<dbReference type="PANTHER" id="PTHR43399:SF4">
    <property type="entry name" value="CELL WALL-ASSOCIATED PROTEASE"/>
    <property type="match status" value="1"/>
</dbReference>
<dbReference type="PROSITE" id="PS00138">
    <property type="entry name" value="SUBTILASE_SER"/>
    <property type="match status" value="1"/>
</dbReference>
<feature type="compositionally biased region" description="Basic and acidic residues" evidence="11">
    <location>
        <begin position="502"/>
        <end position="527"/>
    </location>
</feature>
<dbReference type="OrthoDB" id="206201at2759"/>
<dbReference type="CDD" id="cd07473">
    <property type="entry name" value="Peptidases_S8_Subtilisin_like"/>
    <property type="match status" value="1"/>
</dbReference>
<evidence type="ECO:0000259" key="13">
    <source>
        <dbReference type="Pfam" id="PF00082"/>
    </source>
</evidence>
<dbReference type="GO" id="GO:0006508">
    <property type="term" value="P:proteolysis"/>
    <property type="evidence" value="ECO:0007669"/>
    <property type="project" value="UniProtKB-KW"/>
</dbReference>
<dbReference type="EC" id="3.4.21.62" evidence="7"/>
<dbReference type="Gene3D" id="3.40.50.200">
    <property type="entry name" value="Peptidase S8/S53 domain"/>
    <property type="match status" value="1"/>
</dbReference>
<dbReference type="PRINTS" id="PR00723">
    <property type="entry name" value="SUBTILISIN"/>
</dbReference>
<feature type="compositionally biased region" description="Basic and acidic residues" evidence="11">
    <location>
        <begin position="714"/>
        <end position="724"/>
    </location>
</feature>
<feature type="compositionally biased region" description="Basic and acidic residues" evidence="11">
    <location>
        <begin position="226"/>
        <end position="235"/>
    </location>
</feature>
<feature type="compositionally biased region" description="Basic and acidic residues" evidence="11">
    <location>
        <begin position="534"/>
        <end position="549"/>
    </location>
</feature>
<evidence type="ECO:0000313" key="15">
    <source>
        <dbReference type="Proteomes" id="UP000028837"/>
    </source>
</evidence>
<proteinExistence type="inferred from homology"/>
<evidence type="ECO:0000256" key="7">
    <source>
        <dbReference type="ARBA" id="ARBA00023619"/>
    </source>
</evidence>
<dbReference type="Proteomes" id="UP000028837">
    <property type="component" value="Unassembled WGS sequence"/>
</dbReference>
<evidence type="ECO:0000256" key="4">
    <source>
        <dbReference type="ARBA" id="ARBA00022825"/>
    </source>
</evidence>
<keyword evidence="12" id="KW-0812">Transmembrane</keyword>
<feature type="active site" description="Charge relay system" evidence="8 9">
    <location>
        <position position="876"/>
    </location>
</feature>
<feature type="compositionally biased region" description="Low complexity" evidence="11">
    <location>
        <begin position="587"/>
        <end position="596"/>
    </location>
</feature>
<evidence type="ECO:0000313" key="14">
    <source>
        <dbReference type="EMBL" id="KFG38106.1"/>
    </source>
</evidence>
<feature type="region of interest" description="Disordered" evidence="11">
    <location>
        <begin position="818"/>
        <end position="868"/>
    </location>
</feature>
<evidence type="ECO:0000256" key="12">
    <source>
        <dbReference type="SAM" id="Phobius"/>
    </source>
</evidence>
<dbReference type="EMBL" id="AHZU02000960">
    <property type="protein sequence ID" value="KFG38106.1"/>
    <property type="molecule type" value="Genomic_DNA"/>
</dbReference>
<reference evidence="14 15" key="1">
    <citation type="submission" date="2014-02" db="EMBL/GenBank/DDBJ databases">
        <authorList>
            <person name="Sibley D."/>
            <person name="Venepally P."/>
            <person name="Karamycheva S."/>
            <person name="Hadjithomas M."/>
            <person name="Khan A."/>
            <person name="Brunk B."/>
            <person name="Roos D."/>
            <person name="Caler E."/>
            <person name="Lorenzi H."/>
        </authorList>
    </citation>
    <scope>NUCLEOTIDE SEQUENCE [LARGE SCALE GENOMIC DNA]</scope>
    <source>
        <strain evidence="14 15">GAB2-2007-GAL-DOM2</strain>
    </source>
</reference>
<protein>
    <recommendedName>
        <fullName evidence="7">subtilisin</fullName>
        <ecNumber evidence="7">3.4.21.62</ecNumber>
    </recommendedName>
</protein>
<dbReference type="PANTHER" id="PTHR43399">
    <property type="entry name" value="SUBTILISIN-RELATED"/>
    <property type="match status" value="1"/>
</dbReference>
<feature type="domain" description="Peptidase S8/S53" evidence="13">
    <location>
        <begin position="870"/>
        <end position="1134"/>
    </location>
</feature>
<feature type="region of interest" description="Disordered" evidence="11">
    <location>
        <begin position="269"/>
        <end position="326"/>
    </location>
</feature>
<dbReference type="InterPro" id="IPR034204">
    <property type="entry name" value="PfSUB1-like_cat_dom"/>
</dbReference>
<evidence type="ECO:0000256" key="9">
    <source>
        <dbReference type="PROSITE-ProRule" id="PRU01240"/>
    </source>
</evidence>
<evidence type="ECO:0000256" key="1">
    <source>
        <dbReference type="ARBA" id="ARBA00011073"/>
    </source>
</evidence>
<keyword evidence="3 9" id="KW-0378">Hydrolase</keyword>
<dbReference type="InterPro" id="IPR000209">
    <property type="entry name" value="Peptidase_S8/S53_dom"/>
</dbReference>
<dbReference type="InterPro" id="IPR022398">
    <property type="entry name" value="Peptidase_S8_His-AS"/>
</dbReference>
<dbReference type="MEROPS" id="S08.154"/>
<feature type="compositionally biased region" description="Polar residues" evidence="11">
    <location>
        <begin position="617"/>
        <end position="627"/>
    </location>
</feature>
<comment type="caution">
    <text evidence="14">The sequence shown here is derived from an EMBL/GenBank/DDBJ whole genome shotgun (WGS) entry which is preliminary data.</text>
</comment>
<comment type="similarity">
    <text evidence="1 9 10">Belongs to the peptidase S8 family.</text>
</comment>
<evidence type="ECO:0000256" key="3">
    <source>
        <dbReference type="ARBA" id="ARBA00022801"/>
    </source>
</evidence>
<dbReference type="AlphaFoldDB" id="A0A086K138"/>
<evidence type="ECO:0000256" key="11">
    <source>
        <dbReference type="SAM" id="MobiDB-lite"/>
    </source>
</evidence>
<feature type="active site" description="Charge relay system" evidence="8 9">
    <location>
        <position position="931"/>
    </location>
</feature>
<dbReference type="PROSITE" id="PS00136">
    <property type="entry name" value="SUBTILASE_ASP"/>
    <property type="match status" value="1"/>
</dbReference>
<organism evidence="14 15">
    <name type="scientific">Toxoplasma gondii GAB2-2007-GAL-DOM2</name>
    <dbReference type="NCBI Taxonomy" id="1130820"/>
    <lineage>
        <taxon>Eukaryota</taxon>
        <taxon>Sar</taxon>
        <taxon>Alveolata</taxon>
        <taxon>Apicomplexa</taxon>
        <taxon>Conoidasida</taxon>
        <taxon>Coccidia</taxon>
        <taxon>Eucoccidiorida</taxon>
        <taxon>Eimeriorina</taxon>
        <taxon>Sarcocystidae</taxon>
        <taxon>Toxoplasma</taxon>
    </lineage>
</organism>
<feature type="compositionally biased region" description="Low complexity" evidence="11">
    <location>
        <begin position="169"/>
        <end position="180"/>
    </location>
</feature>
<keyword evidence="12" id="KW-0472">Membrane</keyword>
<dbReference type="InterPro" id="IPR036852">
    <property type="entry name" value="Peptidase_S8/S53_dom_sf"/>
</dbReference>
<evidence type="ECO:0000256" key="6">
    <source>
        <dbReference type="ARBA" id="ARBA00023529"/>
    </source>
</evidence>
<evidence type="ECO:0000256" key="8">
    <source>
        <dbReference type="PIRSR" id="PIRSR615500-1"/>
    </source>
</evidence>
<dbReference type="VEuPathDB" id="ToxoDB:TGDOM2_204360"/>
<dbReference type="InterPro" id="IPR023827">
    <property type="entry name" value="Peptidase_S8_Asp-AS"/>
</dbReference>
<dbReference type="GO" id="GO:0004252">
    <property type="term" value="F:serine-type endopeptidase activity"/>
    <property type="evidence" value="ECO:0007669"/>
    <property type="project" value="UniProtKB-UniRule"/>
</dbReference>
<dbReference type="Pfam" id="PF00082">
    <property type="entry name" value="Peptidase_S8"/>
    <property type="match status" value="1"/>
</dbReference>
<comment type="catalytic activity">
    <reaction evidence="6">
        <text>Hydrolysis of proteins with broad specificity for peptide bonds, and a preference for a large uncharged residue in P1. Hydrolyzes peptide amides.</text>
        <dbReference type="EC" id="3.4.21.62"/>
    </reaction>
</comment>
<evidence type="ECO:0000256" key="2">
    <source>
        <dbReference type="ARBA" id="ARBA00022670"/>
    </source>
</evidence>
<gene>
    <name evidence="14" type="ORF">TGDOM2_204360</name>
</gene>
<feature type="region of interest" description="Disordered" evidence="11">
    <location>
        <begin position="502"/>
        <end position="655"/>
    </location>
</feature>
<feature type="compositionally biased region" description="Low complexity" evidence="11">
    <location>
        <begin position="694"/>
        <end position="709"/>
    </location>
</feature>
<dbReference type="InterPro" id="IPR015500">
    <property type="entry name" value="Peptidase_S8_subtilisin-rel"/>
</dbReference>
<accession>A0A086K138</accession>
<keyword evidence="4 9" id="KW-0720">Serine protease</keyword>
<feature type="transmembrane region" description="Helical" evidence="12">
    <location>
        <begin position="31"/>
        <end position="52"/>
    </location>
</feature>
<keyword evidence="5" id="KW-0865">Zymogen</keyword>